<dbReference type="EMBL" id="MLBF01000001">
    <property type="protein sequence ID" value="OLN33827.1"/>
    <property type="molecule type" value="Genomic_DNA"/>
</dbReference>
<organism evidence="2 3">
    <name type="scientific">Desulfosporosinus metallidurans</name>
    <dbReference type="NCBI Taxonomy" id="1888891"/>
    <lineage>
        <taxon>Bacteria</taxon>
        <taxon>Bacillati</taxon>
        <taxon>Bacillota</taxon>
        <taxon>Clostridia</taxon>
        <taxon>Eubacteriales</taxon>
        <taxon>Desulfitobacteriaceae</taxon>
        <taxon>Desulfosporosinus</taxon>
    </lineage>
</organism>
<feature type="compositionally biased region" description="Basic and acidic residues" evidence="1">
    <location>
        <begin position="8"/>
        <end position="25"/>
    </location>
</feature>
<feature type="region of interest" description="Disordered" evidence="1">
    <location>
        <begin position="1"/>
        <end position="25"/>
    </location>
</feature>
<evidence type="ECO:0000256" key="1">
    <source>
        <dbReference type="SAM" id="MobiDB-lite"/>
    </source>
</evidence>
<proteinExistence type="predicted"/>
<accession>A0A1Q8R2L3</accession>
<evidence type="ECO:0000313" key="2">
    <source>
        <dbReference type="EMBL" id="OLN33827.1"/>
    </source>
</evidence>
<evidence type="ECO:0000313" key="3">
    <source>
        <dbReference type="Proteomes" id="UP000186102"/>
    </source>
</evidence>
<reference evidence="2 3" key="1">
    <citation type="submission" date="2016-09" db="EMBL/GenBank/DDBJ databases">
        <title>Complete genome of Desulfosporosinus sp. OL.</title>
        <authorList>
            <person name="Mardanov A."/>
            <person name="Beletsky A."/>
            <person name="Panova A."/>
            <person name="Karnachuk O."/>
            <person name="Ravin N."/>
        </authorList>
    </citation>
    <scope>NUCLEOTIDE SEQUENCE [LARGE SCALE GENOMIC DNA]</scope>
    <source>
        <strain evidence="2 3">OL</strain>
    </source>
</reference>
<protein>
    <submittedName>
        <fullName evidence="2">Uncharacterized protein</fullName>
    </submittedName>
</protein>
<dbReference type="Proteomes" id="UP000186102">
    <property type="component" value="Unassembled WGS sequence"/>
</dbReference>
<gene>
    <name evidence="2" type="ORF">DSOL_0005</name>
</gene>
<keyword evidence="3" id="KW-1185">Reference proteome</keyword>
<dbReference type="AlphaFoldDB" id="A0A1Q8R2L3"/>
<comment type="caution">
    <text evidence="2">The sequence shown here is derived from an EMBL/GenBank/DDBJ whole genome shotgun (WGS) entry which is preliminary data.</text>
</comment>
<dbReference type="RefSeq" id="WP_075362858.1">
    <property type="nucleotide sequence ID" value="NZ_MLBF01000001.1"/>
</dbReference>
<sequence length="299" mass="35504">MELITQEQKNEMVSKMRKSNVEKRAKEKAPKISLSNVGRKIQKDVFGVHREMLEKIWVIGRGLIFAKHFSKISGIQKTEMYRELRLLEKTGLINIVKFYHQNIIQLTQFSVNQFQKKTRMVALTNANVIKHSFLGEILKKKLEQAVSKDINISHEIFFQRMSEQTNFFRTEKAENSLWKKLDKLRKRDTFCQLSITNPYLYVYVFDIYNAESRRMIERVAEIYHFLDENGITEKLSIMFNICVVDERREKYLNGKHARRSFETTLKVKKLLHLLDKKFSIKIVSYDLTQRVFALTRVVP</sequence>
<name>A0A1Q8R2L3_9FIRM</name>
<dbReference type="STRING" id="1888891.DSOL_0005"/>